<evidence type="ECO:0000313" key="4">
    <source>
        <dbReference type="Proteomes" id="UP001300383"/>
    </source>
</evidence>
<keyword evidence="4" id="KW-1185">Reference proteome</keyword>
<dbReference type="GO" id="GO:0005524">
    <property type="term" value="F:ATP binding"/>
    <property type="evidence" value="ECO:0007669"/>
    <property type="project" value="UniProtKB-KW"/>
</dbReference>
<organism evidence="3 4">
    <name type="scientific">Fusibacillus kribbianus</name>
    <dbReference type="NCBI Taxonomy" id="3044208"/>
    <lineage>
        <taxon>Bacteria</taxon>
        <taxon>Bacillati</taxon>
        <taxon>Bacillota</taxon>
        <taxon>Clostridia</taxon>
        <taxon>Lachnospirales</taxon>
        <taxon>Lachnospiraceae</taxon>
        <taxon>Fusibacillus</taxon>
    </lineage>
</organism>
<accession>A0AAP4F176</accession>
<evidence type="ECO:0000313" key="3">
    <source>
        <dbReference type="EMBL" id="MDI9243283.1"/>
    </source>
</evidence>
<dbReference type="AlphaFoldDB" id="A0AAP4F176"/>
<keyword evidence="3" id="KW-0067">ATP-binding</keyword>
<feature type="coiled-coil region" evidence="1">
    <location>
        <begin position="63"/>
        <end position="90"/>
    </location>
</feature>
<dbReference type="Gene3D" id="3.40.50.300">
    <property type="entry name" value="P-loop containing nucleotide triphosphate hydrolases"/>
    <property type="match status" value="1"/>
</dbReference>
<dbReference type="PANTHER" id="PTHR30050">
    <property type="entry name" value="CHROMOSOMAL REPLICATION INITIATOR PROTEIN DNAA"/>
    <property type="match status" value="1"/>
</dbReference>
<keyword evidence="3" id="KW-0547">Nucleotide-binding</keyword>
<dbReference type="InterPro" id="IPR002611">
    <property type="entry name" value="IstB_ATP-bd"/>
</dbReference>
<feature type="domain" description="IstB-like ATP-binding" evidence="2">
    <location>
        <begin position="69"/>
        <end position="269"/>
    </location>
</feature>
<dbReference type="SUPFAM" id="SSF52540">
    <property type="entry name" value="P-loop containing nucleoside triphosphate hydrolases"/>
    <property type="match status" value="1"/>
</dbReference>
<protein>
    <submittedName>
        <fullName evidence="3">ATP-binding protein</fullName>
    </submittedName>
</protein>
<name>A0AAP4F176_9FIRM</name>
<sequence length="294" mass="33868">MDAVSEIEKIDVQAEKNLNPVFQEDYVGKDGLLYCGRCHTRKEYRINSALLRKEMIVRVKCQCEQEQWDREEAARALREKQNRIRRMKGTCIHDRALLDCIFEEDDGSLPQIGSARKYVETWQERKANNDGLLLWGGVGTGKTFYAACIANALIEEGVSVLMTNFSKILNQLSGMYSEDKNHFIASLMEYSLLIIDDFGIERSTEYALEQVFNIIDERYKTRLPLIVTTNLSLETMKNPADIAHQRIYDRVLAMCIPISFQGENHRKADTEKKFKNGKCLFEDEGDEENGNEIE</sequence>
<dbReference type="Proteomes" id="UP001300383">
    <property type="component" value="Unassembled WGS sequence"/>
</dbReference>
<dbReference type="RefSeq" id="WP_283231708.1">
    <property type="nucleotide sequence ID" value="NZ_JASGBQ010000029.1"/>
</dbReference>
<dbReference type="InterPro" id="IPR027417">
    <property type="entry name" value="P-loop_NTPase"/>
</dbReference>
<dbReference type="PANTHER" id="PTHR30050:SF4">
    <property type="entry name" value="ATP-BINDING PROTEIN RV3427C IN INSERTION SEQUENCE-RELATED"/>
    <property type="match status" value="1"/>
</dbReference>
<proteinExistence type="predicted"/>
<dbReference type="EMBL" id="JASGBQ010000029">
    <property type="protein sequence ID" value="MDI9243283.1"/>
    <property type="molecule type" value="Genomic_DNA"/>
</dbReference>
<evidence type="ECO:0000259" key="2">
    <source>
        <dbReference type="Pfam" id="PF01695"/>
    </source>
</evidence>
<dbReference type="CDD" id="cd00009">
    <property type="entry name" value="AAA"/>
    <property type="match status" value="1"/>
</dbReference>
<gene>
    <name evidence="3" type="ORF">QJ036_12570</name>
</gene>
<evidence type="ECO:0000256" key="1">
    <source>
        <dbReference type="SAM" id="Coils"/>
    </source>
</evidence>
<reference evidence="3 4" key="1">
    <citation type="submission" date="2023-05" db="EMBL/GenBank/DDBJ databases">
        <title>[ruminococcus] sp. nov., isolated from a pig farm feces dump.</title>
        <authorList>
            <person name="Chang Y.-H."/>
        </authorList>
    </citation>
    <scope>NUCLEOTIDE SEQUENCE [LARGE SCALE GENOMIC DNA]</scope>
    <source>
        <strain evidence="3 4">YH-rum2234</strain>
    </source>
</reference>
<keyword evidence="1" id="KW-0175">Coiled coil</keyword>
<dbReference type="GO" id="GO:0006260">
    <property type="term" value="P:DNA replication"/>
    <property type="evidence" value="ECO:0007669"/>
    <property type="project" value="TreeGrafter"/>
</dbReference>
<comment type="caution">
    <text evidence="3">The sequence shown here is derived from an EMBL/GenBank/DDBJ whole genome shotgun (WGS) entry which is preliminary data.</text>
</comment>
<dbReference type="Pfam" id="PF01695">
    <property type="entry name" value="IstB_IS21"/>
    <property type="match status" value="1"/>
</dbReference>
<dbReference type="NCBIfam" id="NF005992">
    <property type="entry name" value="PRK08116.1"/>
    <property type="match status" value="1"/>
</dbReference>